<dbReference type="AlphaFoldDB" id="A0A2N5DPA4"/>
<comment type="caution">
    <text evidence="1">The sequence shown here is derived from an EMBL/GenBank/DDBJ whole genome shotgun (WGS) entry which is preliminary data.</text>
</comment>
<protein>
    <submittedName>
        <fullName evidence="1">Uncharacterized protein</fullName>
    </submittedName>
</protein>
<accession>A0A2N5DPA4</accession>
<dbReference type="OrthoDB" id="7709182at2"/>
<sequence length="113" mass="12284">MMILLASLMLAGEPQGLKLLTGEELKATVVDARFSYGGGEGDEIFGADGRYVVFHRAPVVGAYVVTGDQVCVTGFDERRCRRLLRDREGGYVVDFLLPGGQHALQRVSIRPDG</sequence>
<organism evidence="1 2">
    <name type="scientific">Caulobacter zeae</name>
    <dbReference type="NCBI Taxonomy" id="2055137"/>
    <lineage>
        <taxon>Bacteria</taxon>
        <taxon>Pseudomonadati</taxon>
        <taxon>Pseudomonadota</taxon>
        <taxon>Alphaproteobacteria</taxon>
        <taxon>Caulobacterales</taxon>
        <taxon>Caulobacteraceae</taxon>
        <taxon>Caulobacter</taxon>
    </lineage>
</organism>
<proteinExistence type="predicted"/>
<name>A0A2N5DPA4_9CAUL</name>
<evidence type="ECO:0000313" key="2">
    <source>
        <dbReference type="Proteomes" id="UP000234479"/>
    </source>
</evidence>
<dbReference type="EMBL" id="PJRS01000011">
    <property type="protein sequence ID" value="PLR27879.1"/>
    <property type="molecule type" value="Genomic_DNA"/>
</dbReference>
<reference evidence="1 2" key="1">
    <citation type="submission" date="2017-12" db="EMBL/GenBank/DDBJ databases">
        <title>The genome sequence of Caulobacter sp. 410.</title>
        <authorList>
            <person name="Gao J."/>
            <person name="Mao X."/>
            <person name="Sun J."/>
        </authorList>
    </citation>
    <scope>NUCLEOTIDE SEQUENCE [LARGE SCALE GENOMIC DNA]</scope>
    <source>
        <strain evidence="1 2">410</strain>
    </source>
</reference>
<keyword evidence="2" id="KW-1185">Reference proteome</keyword>
<gene>
    <name evidence="1" type="ORF">SGCZBJ_05865</name>
</gene>
<dbReference type="RefSeq" id="WP_101717077.1">
    <property type="nucleotide sequence ID" value="NZ_PJRS01000011.1"/>
</dbReference>
<dbReference type="Proteomes" id="UP000234479">
    <property type="component" value="Unassembled WGS sequence"/>
</dbReference>
<evidence type="ECO:0000313" key="1">
    <source>
        <dbReference type="EMBL" id="PLR27879.1"/>
    </source>
</evidence>